<dbReference type="PANTHER" id="PTHR43630">
    <property type="entry name" value="POLY-BETA-1,6-N-ACETYL-D-GLUCOSAMINE SYNTHASE"/>
    <property type="match status" value="1"/>
</dbReference>
<comment type="similarity">
    <text evidence="1">Belongs to the glycosyltransferase 2 family.</text>
</comment>
<evidence type="ECO:0000256" key="2">
    <source>
        <dbReference type="ARBA" id="ARBA00022676"/>
    </source>
</evidence>
<dbReference type="GO" id="GO:0016757">
    <property type="term" value="F:glycosyltransferase activity"/>
    <property type="evidence" value="ECO:0007669"/>
    <property type="project" value="UniProtKB-KW"/>
</dbReference>
<gene>
    <name evidence="6" type="ORF">JKK62_00530</name>
</gene>
<reference evidence="6" key="1">
    <citation type="submission" date="2021-01" db="EMBL/GenBank/DDBJ databases">
        <title>Genome public.</title>
        <authorList>
            <person name="Liu C."/>
            <person name="Sun Q."/>
        </authorList>
    </citation>
    <scope>NUCLEOTIDE SEQUENCE</scope>
    <source>
        <strain evidence="6">M6</strain>
    </source>
</reference>
<dbReference type="InterPro" id="IPR029044">
    <property type="entry name" value="Nucleotide-diphossugar_trans"/>
</dbReference>
<organism evidence="6 7">
    <name type="scientific">Ruminococcus difficilis</name>
    <dbReference type="NCBI Taxonomy" id="2763069"/>
    <lineage>
        <taxon>Bacteria</taxon>
        <taxon>Bacillati</taxon>
        <taxon>Bacillota</taxon>
        <taxon>Clostridia</taxon>
        <taxon>Eubacteriales</taxon>
        <taxon>Oscillospiraceae</taxon>
        <taxon>Ruminococcus</taxon>
    </lineage>
</organism>
<dbReference type="EMBL" id="JAEQMG010000010">
    <property type="protein sequence ID" value="MBK6087155.1"/>
    <property type="molecule type" value="Genomic_DNA"/>
</dbReference>
<dbReference type="CDD" id="cd02525">
    <property type="entry name" value="Succinoglycan_BP_ExoA"/>
    <property type="match status" value="1"/>
</dbReference>
<dbReference type="SUPFAM" id="SSF53448">
    <property type="entry name" value="Nucleotide-diphospho-sugar transferases"/>
    <property type="match status" value="1"/>
</dbReference>
<name>A0A934WQY7_9FIRM</name>
<evidence type="ECO:0000256" key="4">
    <source>
        <dbReference type="SAM" id="Phobius"/>
    </source>
</evidence>
<evidence type="ECO:0000259" key="5">
    <source>
        <dbReference type="Pfam" id="PF00535"/>
    </source>
</evidence>
<dbReference type="InterPro" id="IPR001173">
    <property type="entry name" value="Glyco_trans_2-like"/>
</dbReference>
<proteinExistence type="inferred from homology"/>
<keyword evidence="4" id="KW-0812">Transmembrane</keyword>
<feature type="transmembrane region" description="Helical" evidence="4">
    <location>
        <begin position="271"/>
        <end position="294"/>
    </location>
</feature>
<dbReference type="Gene3D" id="3.90.550.10">
    <property type="entry name" value="Spore Coat Polysaccharide Biosynthesis Protein SpsA, Chain A"/>
    <property type="match status" value="1"/>
</dbReference>
<accession>A0A934WQY7</accession>
<dbReference type="RefSeq" id="WP_186833611.1">
    <property type="nucleotide sequence ID" value="NZ_JAEQMG010000010.1"/>
</dbReference>
<keyword evidence="3" id="KW-0808">Transferase</keyword>
<dbReference type="Proteomes" id="UP000633365">
    <property type="component" value="Unassembled WGS sequence"/>
</dbReference>
<dbReference type="PANTHER" id="PTHR43630:SF1">
    <property type="entry name" value="POLY-BETA-1,6-N-ACETYL-D-GLUCOSAMINE SYNTHASE"/>
    <property type="match status" value="1"/>
</dbReference>
<feature type="transmembrane region" description="Helical" evidence="4">
    <location>
        <begin position="300"/>
        <end position="325"/>
    </location>
</feature>
<protein>
    <submittedName>
        <fullName evidence="6">Glycosyltransferase family 2 protein</fullName>
    </submittedName>
</protein>
<dbReference type="AlphaFoldDB" id="A0A934WQY7"/>
<evidence type="ECO:0000313" key="6">
    <source>
        <dbReference type="EMBL" id="MBK6087155.1"/>
    </source>
</evidence>
<evidence type="ECO:0000256" key="1">
    <source>
        <dbReference type="ARBA" id="ARBA00006739"/>
    </source>
</evidence>
<sequence length="364" mass="41421">MRVSLCTIARNEEEALQGLLRDFEDQNYPHNKIEVIMIDSDSSDHTHDVMEEFKNADNGFYDVKIYKTNGKNQACAWNVAIEHATGDIIIRVDAHSKIPRQFVSRNVFNIQEGENIVGGGRPNICANPNPWTKTLLAAEESLFGSSVADYRRPAAQKEYHDSLFHAAYKREVFATVGGFNEDLGRTEDNELHYRIRKAGYKMCCCPEIISFQHTRSTFSRMIKQKYGNGYWVGLTLGVCPGCLSYFHFIPFVFLLSIVGTLLLWALLNQPVFFAVIMAMYTMFNFVNTVGAFVIKKTVNPLFLILPLLFPVLHISYGIGTLIGLIKLPFWKHSLDGSAQRRIEEIKEAVKNNTVIYDDEKEEIL</sequence>
<keyword evidence="4" id="KW-1133">Transmembrane helix</keyword>
<keyword evidence="7" id="KW-1185">Reference proteome</keyword>
<evidence type="ECO:0000313" key="7">
    <source>
        <dbReference type="Proteomes" id="UP000633365"/>
    </source>
</evidence>
<dbReference type="Pfam" id="PF00535">
    <property type="entry name" value="Glycos_transf_2"/>
    <property type="match status" value="1"/>
</dbReference>
<keyword evidence="4" id="KW-0472">Membrane</keyword>
<evidence type="ECO:0000256" key="3">
    <source>
        <dbReference type="ARBA" id="ARBA00022679"/>
    </source>
</evidence>
<keyword evidence="2" id="KW-0328">Glycosyltransferase</keyword>
<feature type="domain" description="Glycosyltransferase 2-like" evidence="5">
    <location>
        <begin position="4"/>
        <end position="174"/>
    </location>
</feature>
<comment type="caution">
    <text evidence="6">The sequence shown here is derived from an EMBL/GenBank/DDBJ whole genome shotgun (WGS) entry which is preliminary data.</text>
</comment>